<evidence type="ECO:0000313" key="1">
    <source>
        <dbReference type="EMBL" id="OGY56960.1"/>
    </source>
</evidence>
<gene>
    <name evidence="1" type="ORF">A2Y84_00725</name>
</gene>
<dbReference type="AlphaFoldDB" id="A0A1G1YZ94"/>
<protein>
    <submittedName>
        <fullName evidence="1">Uncharacterized protein</fullName>
    </submittedName>
</protein>
<dbReference type="EMBL" id="MHIT01000013">
    <property type="protein sequence ID" value="OGY56960.1"/>
    <property type="molecule type" value="Genomic_DNA"/>
</dbReference>
<accession>A0A1G1YZ94</accession>
<name>A0A1G1YZ94_9BACT</name>
<dbReference type="Proteomes" id="UP000177062">
    <property type="component" value="Unassembled WGS sequence"/>
</dbReference>
<organism evidence="1 2">
    <name type="scientific">Candidatus Colwellbacteria bacterium RBG_13_48_8</name>
    <dbReference type="NCBI Taxonomy" id="1797685"/>
    <lineage>
        <taxon>Bacteria</taxon>
        <taxon>Candidatus Colwelliibacteriota</taxon>
    </lineage>
</organism>
<evidence type="ECO:0000313" key="2">
    <source>
        <dbReference type="Proteomes" id="UP000177062"/>
    </source>
</evidence>
<proteinExistence type="predicted"/>
<sequence>MGGVVKSANRRSETKIMKNKEVWVPDILTIWSPCGIRRVFFECIPLSGISELNGLLSVDIPDHRRGVAMIKISLNIEGGVYRGLINLARSGEIPSVSGFIRHGITLQRLRFEAERRGAKLLVREPDGTTRELVFVES</sequence>
<comment type="caution">
    <text evidence="1">The sequence shown here is derived from an EMBL/GenBank/DDBJ whole genome shotgun (WGS) entry which is preliminary data.</text>
</comment>
<reference evidence="1 2" key="1">
    <citation type="journal article" date="2016" name="Nat. Commun.">
        <title>Thousands of microbial genomes shed light on interconnected biogeochemical processes in an aquifer system.</title>
        <authorList>
            <person name="Anantharaman K."/>
            <person name="Brown C.T."/>
            <person name="Hug L.A."/>
            <person name="Sharon I."/>
            <person name="Castelle C.J."/>
            <person name="Probst A.J."/>
            <person name="Thomas B.C."/>
            <person name="Singh A."/>
            <person name="Wilkins M.J."/>
            <person name="Karaoz U."/>
            <person name="Brodie E.L."/>
            <person name="Williams K.H."/>
            <person name="Hubbard S.S."/>
            <person name="Banfield J.F."/>
        </authorList>
    </citation>
    <scope>NUCLEOTIDE SEQUENCE [LARGE SCALE GENOMIC DNA]</scope>
</reference>